<dbReference type="AlphaFoldDB" id="A0A3B0XJ24"/>
<proteinExistence type="predicted"/>
<dbReference type="PANTHER" id="PTHR33525:SF3">
    <property type="entry name" value="RIBONUCLEASE Y"/>
    <property type="match status" value="1"/>
</dbReference>
<feature type="domain" description="HDOD" evidence="1">
    <location>
        <begin position="23"/>
        <end position="210"/>
    </location>
</feature>
<reference evidence="2" key="1">
    <citation type="submission" date="2018-06" db="EMBL/GenBank/DDBJ databases">
        <authorList>
            <person name="Zhirakovskaya E."/>
        </authorList>
    </citation>
    <scope>NUCLEOTIDE SEQUENCE</scope>
</reference>
<evidence type="ECO:0000313" key="2">
    <source>
        <dbReference type="EMBL" id="VAW63107.1"/>
    </source>
</evidence>
<name>A0A3B0XJ24_9ZZZZ</name>
<dbReference type="Pfam" id="PF08668">
    <property type="entry name" value="HDOD"/>
    <property type="match status" value="1"/>
</dbReference>
<sequence>MSEKGEQFFSELKAAVESDQLILPTLPEVAIKIREAIEGESASAQQIAETLTQDASLSARLIQVSNSPLYRSRNPIEDLQMAVTRLGIRMVRDLVVSLAMKQIYQATSDVLDEHFRRSWNTSVEVAAICRMLATTVPGMNPEQALLAGLIHNIGALPILVLAEDDEDLFSNSDALGEIIKELQGPVGVLILETWNFGDAITDVVRQSNNFNYDHAGGANLVDLVQISLLQGGHVQEEIDWSDVPAFSKLGMDTEVNVVEIEENQEMIENTRQSLLV</sequence>
<dbReference type="Gene3D" id="1.10.3210.10">
    <property type="entry name" value="Hypothetical protein af1432"/>
    <property type="match status" value="1"/>
</dbReference>
<protein>
    <recommendedName>
        <fullName evidence="1">HDOD domain-containing protein</fullName>
    </recommendedName>
</protein>
<dbReference type="InterPro" id="IPR013976">
    <property type="entry name" value="HDOD"/>
</dbReference>
<dbReference type="PANTHER" id="PTHR33525">
    <property type="match status" value="1"/>
</dbReference>
<accession>A0A3B0XJ24</accession>
<evidence type="ECO:0000259" key="1">
    <source>
        <dbReference type="PROSITE" id="PS51833"/>
    </source>
</evidence>
<gene>
    <name evidence="2" type="ORF">MNBD_GAMMA11-3027</name>
</gene>
<dbReference type="EMBL" id="UOFG01000193">
    <property type="protein sequence ID" value="VAW63107.1"/>
    <property type="molecule type" value="Genomic_DNA"/>
</dbReference>
<dbReference type="PROSITE" id="PS51833">
    <property type="entry name" value="HDOD"/>
    <property type="match status" value="1"/>
</dbReference>
<dbReference type="InterPro" id="IPR052340">
    <property type="entry name" value="RNase_Y/CdgJ"/>
</dbReference>
<dbReference type="SUPFAM" id="SSF109604">
    <property type="entry name" value="HD-domain/PDEase-like"/>
    <property type="match status" value="1"/>
</dbReference>
<organism evidence="2">
    <name type="scientific">hydrothermal vent metagenome</name>
    <dbReference type="NCBI Taxonomy" id="652676"/>
    <lineage>
        <taxon>unclassified sequences</taxon>
        <taxon>metagenomes</taxon>
        <taxon>ecological metagenomes</taxon>
    </lineage>
</organism>